<comment type="function">
    <text evidence="11">Participates actively in the response to hyperosmotic and heat shock by preventing the aggregation of stress-denatured proteins and by disaggregating proteins, also in an autonomous, DnaK-independent fashion. Unfolded proteins bind initially to DnaJ; upon interaction with the DnaJ-bound protein, DnaK hydrolyzes its bound ATP, resulting in the formation of a stable complex. GrpE releases ADP from DnaK; ATP binding to DnaK triggers the release of the substrate protein, thus completing the reaction cycle. Several rounds of ATP-dependent interactions between DnaJ, DnaK and GrpE are required for fully efficient folding. Also involved, together with DnaK and GrpE, in the DNA replication of plasmids through activation of initiation proteins.</text>
</comment>
<dbReference type="InterPro" id="IPR012724">
    <property type="entry name" value="DnaJ"/>
</dbReference>
<name>A0A9X1TX16_9SPHN</name>
<dbReference type="CDD" id="cd10719">
    <property type="entry name" value="DnaJ_zf"/>
    <property type="match status" value="1"/>
</dbReference>
<dbReference type="InterPro" id="IPR036869">
    <property type="entry name" value="J_dom_sf"/>
</dbReference>
<evidence type="ECO:0000256" key="9">
    <source>
        <dbReference type="ARBA" id="ARBA00061004"/>
    </source>
</evidence>
<evidence type="ECO:0000256" key="6">
    <source>
        <dbReference type="ARBA" id="ARBA00022833"/>
    </source>
</evidence>
<comment type="subunit">
    <text evidence="11">Homodimer.</text>
</comment>
<dbReference type="PROSITE" id="PS00636">
    <property type="entry name" value="DNAJ_1"/>
    <property type="match status" value="1"/>
</dbReference>
<evidence type="ECO:0000256" key="10">
    <source>
        <dbReference type="ARBA" id="ARBA00067609"/>
    </source>
</evidence>
<keyword evidence="1 11" id="KW-0963">Cytoplasm</keyword>
<comment type="subcellular location">
    <subcellularLocation>
        <location evidence="11">Cytoplasm</location>
    </subcellularLocation>
</comment>
<keyword evidence="15" id="KW-0560">Oxidoreductase</keyword>
<dbReference type="GO" id="GO:0016491">
    <property type="term" value="F:oxidoreductase activity"/>
    <property type="evidence" value="ECO:0007669"/>
    <property type="project" value="UniProtKB-KW"/>
</dbReference>
<dbReference type="FunFam" id="2.10.230.10:FF:000002">
    <property type="entry name" value="Molecular chaperone DnaJ"/>
    <property type="match status" value="1"/>
</dbReference>
<comment type="caution">
    <text evidence="15">The sequence shown here is derived from an EMBL/GenBank/DDBJ whole genome shotgun (WGS) entry which is preliminary data.</text>
</comment>
<evidence type="ECO:0000256" key="7">
    <source>
        <dbReference type="ARBA" id="ARBA00023016"/>
    </source>
</evidence>
<keyword evidence="5 11" id="KW-0863">Zinc-finger</keyword>
<organism evidence="15 16">
    <name type="scientific">Sphingomonas cremea</name>
    <dbReference type="NCBI Taxonomy" id="2904799"/>
    <lineage>
        <taxon>Bacteria</taxon>
        <taxon>Pseudomonadati</taxon>
        <taxon>Pseudomonadota</taxon>
        <taxon>Alphaproteobacteria</taxon>
        <taxon>Sphingomonadales</taxon>
        <taxon>Sphingomonadaceae</taxon>
        <taxon>Sphingomonas</taxon>
    </lineage>
</organism>
<dbReference type="GO" id="GO:0031072">
    <property type="term" value="F:heat shock protein binding"/>
    <property type="evidence" value="ECO:0007669"/>
    <property type="project" value="InterPro"/>
</dbReference>
<dbReference type="SUPFAM" id="SSF49493">
    <property type="entry name" value="HSP40/DnaJ peptide-binding domain"/>
    <property type="match status" value="2"/>
</dbReference>
<comment type="caution">
    <text evidence="11">Lacks conserved residue(s) required for the propagation of feature annotation.</text>
</comment>
<dbReference type="CDD" id="cd06257">
    <property type="entry name" value="DnaJ"/>
    <property type="match status" value="1"/>
</dbReference>
<dbReference type="HAMAP" id="MF_01152">
    <property type="entry name" value="DnaJ"/>
    <property type="match status" value="1"/>
</dbReference>
<evidence type="ECO:0000256" key="5">
    <source>
        <dbReference type="ARBA" id="ARBA00022771"/>
    </source>
</evidence>
<dbReference type="GO" id="GO:0051082">
    <property type="term" value="F:unfolded protein binding"/>
    <property type="evidence" value="ECO:0007669"/>
    <property type="project" value="UniProtKB-UniRule"/>
</dbReference>
<gene>
    <name evidence="11 15" type="primary">dnaJ</name>
    <name evidence="15" type="ORF">LVY65_01190</name>
</gene>
<dbReference type="AlphaFoldDB" id="A0A9X1TX16"/>
<evidence type="ECO:0000256" key="4">
    <source>
        <dbReference type="ARBA" id="ARBA00022737"/>
    </source>
</evidence>
<feature type="binding site" evidence="11">
    <location>
        <position position="146"/>
    </location>
    <ligand>
        <name>Zn(2+)</name>
        <dbReference type="ChEBI" id="CHEBI:29105"/>
        <label>1</label>
    </ligand>
</feature>
<feature type="binding site" evidence="11">
    <location>
        <position position="188"/>
    </location>
    <ligand>
        <name>Zn(2+)</name>
        <dbReference type="ChEBI" id="CHEBI:29105"/>
        <label>2</label>
    </ligand>
</feature>
<dbReference type="CDD" id="cd10747">
    <property type="entry name" value="DnaJ_C"/>
    <property type="match status" value="1"/>
</dbReference>
<dbReference type="InterPro" id="IPR018253">
    <property type="entry name" value="DnaJ_domain_CS"/>
</dbReference>
<dbReference type="InterPro" id="IPR008971">
    <property type="entry name" value="HSP40/DnaJ_pept-bd"/>
</dbReference>
<feature type="domain" description="J" evidence="13">
    <location>
        <begin position="4"/>
        <end position="69"/>
    </location>
</feature>
<dbReference type="SMART" id="SM00271">
    <property type="entry name" value="DnaJ"/>
    <property type="match status" value="1"/>
</dbReference>
<evidence type="ECO:0000313" key="16">
    <source>
        <dbReference type="Proteomes" id="UP001139410"/>
    </source>
</evidence>
<dbReference type="PANTHER" id="PTHR43096:SF48">
    <property type="entry name" value="CHAPERONE PROTEIN DNAJ"/>
    <property type="match status" value="1"/>
</dbReference>
<dbReference type="Gene3D" id="2.10.230.10">
    <property type="entry name" value="Heat shock protein DnaJ, cysteine-rich domain"/>
    <property type="match status" value="1"/>
</dbReference>
<evidence type="ECO:0000256" key="1">
    <source>
        <dbReference type="ARBA" id="ARBA00022490"/>
    </source>
</evidence>
<dbReference type="Pfam" id="PF00684">
    <property type="entry name" value="DnaJ_CXXCXGXG"/>
    <property type="match status" value="1"/>
</dbReference>
<dbReference type="PRINTS" id="PR00625">
    <property type="entry name" value="JDOMAIN"/>
</dbReference>
<reference evidence="15" key="1">
    <citation type="submission" date="2022-01" db="EMBL/GenBank/DDBJ databases">
        <authorList>
            <person name="Jo J.-H."/>
            <person name="Im W.-T."/>
        </authorList>
    </citation>
    <scope>NUCLEOTIDE SEQUENCE</scope>
    <source>
        <strain evidence="15">G124</strain>
    </source>
</reference>
<dbReference type="GO" id="GO:0042026">
    <property type="term" value="P:protein refolding"/>
    <property type="evidence" value="ECO:0007669"/>
    <property type="project" value="TreeGrafter"/>
</dbReference>
<dbReference type="GO" id="GO:0008270">
    <property type="term" value="F:zinc ion binding"/>
    <property type="evidence" value="ECO:0007669"/>
    <property type="project" value="UniProtKB-UniRule"/>
</dbReference>
<dbReference type="GO" id="GO:0009408">
    <property type="term" value="P:response to heat"/>
    <property type="evidence" value="ECO:0007669"/>
    <property type="project" value="InterPro"/>
</dbReference>
<feature type="binding site" evidence="11">
    <location>
        <position position="149"/>
    </location>
    <ligand>
        <name>Zn(2+)</name>
        <dbReference type="ChEBI" id="CHEBI:29105"/>
        <label>1</label>
    </ligand>
</feature>
<comment type="similarity">
    <text evidence="9 11">Belongs to the DnaJ family.</text>
</comment>
<evidence type="ECO:0000256" key="8">
    <source>
        <dbReference type="ARBA" id="ARBA00023186"/>
    </source>
</evidence>
<dbReference type="InterPro" id="IPR036410">
    <property type="entry name" value="HSP_DnaJ_Cys-rich_dom_sf"/>
</dbReference>
<sequence length="372" mass="39275">MATDYYELLGVPRTADEKTIKAAYRKLAMESHPDRHGGCTDKEAHFKAISEAYDCLKDPQKRAAYDRFGHAAFQNGGGGGPFGAGAGGFEGFSDIFSSIFGEFMDPRAQRASAARGSDLRYDLELTLEEAFSGAEKTISIQAMAGCEQCNASGSIGQTAARACSSCGGAGKVRAQQGFFVVERTCPGCMGSGETVADPCPACDGDGRAHKTRKLSVNVPAGVDEGTRIRVAGEGEAGVRGAAAGDLYLFVHLKRHALFSREGSTLIAEAPISFTTAALGGCIVIPGIDGEKIELKIPAGIQSGEMLRHRGAGMSVLNGRGRGDLMTRILVETPTKLSKDQKAILEQFRETETGDECPASKGFFSRIRDKLGG</sequence>
<evidence type="ECO:0000259" key="13">
    <source>
        <dbReference type="PROSITE" id="PS50076"/>
    </source>
</evidence>
<dbReference type="InterPro" id="IPR001623">
    <property type="entry name" value="DnaJ_domain"/>
</dbReference>
<dbReference type="GO" id="GO:0005524">
    <property type="term" value="F:ATP binding"/>
    <property type="evidence" value="ECO:0007669"/>
    <property type="project" value="InterPro"/>
</dbReference>
<dbReference type="EMBL" id="JAKFGM010000001">
    <property type="protein sequence ID" value="MCF2513683.1"/>
    <property type="molecule type" value="Genomic_DNA"/>
</dbReference>
<dbReference type="PROSITE" id="PS50076">
    <property type="entry name" value="DNAJ_2"/>
    <property type="match status" value="1"/>
</dbReference>
<dbReference type="PANTHER" id="PTHR43096">
    <property type="entry name" value="DNAJ HOMOLOG 1, MITOCHONDRIAL-RELATED"/>
    <property type="match status" value="1"/>
</dbReference>
<feature type="binding site" evidence="11">
    <location>
        <position position="185"/>
    </location>
    <ligand>
        <name>Zn(2+)</name>
        <dbReference type="ChEBI" id="CHEBI:29105"/>
        <label>2</label>
    </ligand>
</feature>
<accession>A0A9X1TX16</accession>
<dbReference type="Pfam" id="PF01556">
    <property type="entry name" value="DnaJ_C"/>
    <property type="match status" value="1"/>
</dbReference>
<feature type="domain" description="CR-type" evidence="14">
    <location>
        <begin position="133"/>
        <end position="211"/>
    </location>
</feature>
<dbReference type="Pfam" id="PF00226">
    <property type="entry name" value="DnaJ"/>
    <property type="match status" value="1"/>
</dbReference>
<protein>
    <recommendedName>
        <fullName evidence="10 11">Chaperone protein DnaJ</fullName>
    </recommendedName>
</protein>
<dbReference type="InterPro" id="IPR001305">
    <property type="entry name" value="HSP_DnaJ_Cys-rich_dom"/>
</dbReference>
<evidence type="ECO:0000256" key="11">
    <source>
        <dbReference type="HAMAP-Rule" id="MF_01152"/>
    </source>
</evidence>
<proteinExistence type="inferred from homology"/>
<evidence type="ECO:0000256" key="3">
    <source>
        <dbReference type="ARBA" id="ARBA00022723"/>
    </source>
</evidence>
<dbReference type="SUPFAM" id="SSF57938">
    <property type="entry name" value="DnaJ/Hsp40 cysteine-rich domain"/>
    <property type="match status" value="1"/>
</dbReference>
<dbReference type="InterPro" id="IPR002939">
    <property type="entry name" value="DnaJ_C"/>
</dbReference>
<keyword evidence="2 11" id="KW-0235">DNA replication</keyword>
<dbReference type="RefSeq" id="WP_235066184.1">
    <property type="nucleotide sequence ID" value="NZ_JAKFGM010000001.1"/>
</dbReference>
<dbReference type="GO" id="GO:0005737">
    <property type="term" value="C:cytoplasm"/>
    <property type="evidence" value="ECO:0007669"/>
    <property type="project" value="UniProtKB-SubCell"/>
</dbReference>
<feature type="binding site" evidence="11">
    <location>
        <position position="163"/>
    </location>
    <ligand>
        <name>Zn(2+)</name>
        <dbReference type="ChEBI" id="CHEBI:29105"/>
        <label>2</label>
    </ligand>
</feature>
<keyword evidence="7 11" id="KW-0346">Stress response</keyword>
<dbReference type="FunFam" id="2.60.260.20:FF:000005">
    <property type="entry name" value="Chaperone protein dnaJ 1, mitochondrial"/>
    <property type="match status" value="1"/>
</dbReference>
<feature type="binding site" evidence="11">
    <location>
        <position position="199"/>
    </location>
    <ligand>
        <name>Zn(2+)</name>
        <dbReference type="ChEBI" id="CHEBI:29105"/>
        <label>1</label>
    </ligand>
</feature>
<comment type="cofactor">
    <cofactor evidence="11">
        <name>Zn(2+)</name>
        <dbReference type="ChEBI" id="CHEBI:29105"/>
    </cofactor>
    <text evidence="11">Binds 2 Zn(2+) ions per monomer.</text>
</comment>
<dbReference type="SUPFAM" id="SSF46565">
    <property type="entry name" value="Chaperone J-domain"/>
    <property type="match status" value="1"/>
</dbReference>
<evidence type="ECO:0000256" key="2">
    <source>
        <dbReference type="ARBA" id="ARBA00022705"/>
    </source>
</evidence>
<keyword evidence="8 11" id="KW-0143">Chaperone</keyword>
<keyword evidence="6 11" id="KW-0862">Zinc</keyword>
<evidence type="ECO:0000256" key="12">
    <source>
        <dbReference type="PROSITE-ProRule" id="PRU00546"/>
    </source>
</evidence>
<keyword evidence="16" id="KW-1185">Reference proteome</keyword>
<dbReference type="PROSITE" id="PS51188">
    <property type="entry name" value="ZF_CR"/>
    <property type="match status" value="1"/>
</dbReference>
<feature type="binding site" evidence="11">
    <location>
        <position position="202"/>
    </location>
    <ligand>
        <name>Zn(2+)</name>
        <dbReference type="ChEBI" id="CHEBI:29105"/>
        <label>1</label>
    </ligand>
</feature>
<evidence type="ECO:0000313" key="15">
    <source>
        <dbReference type="EMBL" id="MCF2513683.1"/>
    </source>
</evidence>
<keyword evidence="4 11" id="KW-0677">Repeat</keyword>
<dbReference type="Proteomes" id="UP001139410">
    <property type="component" value="Unassembled WGS sequence"/>
</dbReference>
<dbReference type="NCBIfam" id="NF008035">
    <property type="entry name" value="PRK10767.1"/>
    <property type="match status" value="1"/>
</dbReference>
<dbReference type="Gene3D" id="2.60.260.20">
    <property type="entry name" value="Urease metallochaperone UreE, N-terminal domain"/>
    <property type="match status" value="2"/>
</dbReference>
<feature type="binding site" evidence="11">
    <location>
        <position position="166"/>
    </location>
    <ligand>
        <name>Zn(2+)</name>
        <dbReference type="ChEBI" id="CHEBI:29105"/>
        <label>2</label>
    </ligand>
</feature>
<keyword evidence="3 11" id="KW-0479">Metal-binding</keyword>
<dbReference type="GO" id="GO:0006260">
    <property type="term" value="P:DNA replication"/>
    <property type="evidence" value="ECO:0007669"/>
    <property type="project" value="UniProtKB-KW"/>
</dbReference>
<feature type="zinc finger region" description="CR-type" evidence="12">
    <location>
        <begin position="133"/>
        <end position="211"/>
    </location>
</feature>
<evidence type="ECO:0000259" key="14">
    <source>
        <dbReference type="PROSITE" id="PS51188"/>
    </source>
</evidence>
<comment type="domain">
    <text evidence="11">The J domain is necessary and sufficient to stimulate DnaK ATPase activity. Zinc center 1 plays an important role in the autonomous, DnaK-independent chaperone activity of DnaJ. Zinc center 2 is essential for interaction with DnaK and for DnaJ activity.</text>
</comment>
<dbReference type="NCBIfam" id="TIGR02349">
    <property type="entry name" value="DnaJ_bact"/>
    <property type="match status" value="1"/>
</dbReference>
<dbReference type="Gene3D" id="1.10.287.110">
    <property type="entry name" value="DnaJ domain"/>
    <property type="match status" value="1"/>
</dbReference>